<keyword evidence="7" id="KW-0997">Cell inner membrane</keyword>
<dbReference type="EMBL" id="CP000776">
    <property type="protein sequence ID" value="ABS51913.1"/>
    <property type="molecule type" value="Genomic_DNA"/>
</dbReference>
<evidence type="ECO:0000256" key="7">
    <source>
        <dbReference type="HAMAP-Rule" id="MF_02065"/>
    </source>
</evidence>
<dbReference type="PANTHER" id="PTHR30518">
    <property type="entry name" value="ENDOLYTIC MUREIN TRANSGLYCOSYLASE"/>
    <property type="match status" value="1"/>
</dbReference>
<comment type="catalytic activity">
    <reaction evidence="7">
        <text>a peptidoglycan chain = a peptidoglycan chain with N-acetyl-1,6-anhydromuramyl-[peptide] at the reducing end + a peptidoglycan chain with N-acetylglucosamine at the non-reducing end.</text>
        <dbReference type="EC" id="4.2.2.29"/>
    </reaction>
</comment>
<gene>
    <name evidence="7" type="primary">mltG</name>
    <name evidence="8" type="ordered locus">CHAB381_1134</name>
</gene>
<evidence type="ECO:0000256" key="4">
    <source>
        <dbReference type="ARBA" id="ARBA00023136"/>
    </source>
</evidence>
<evidence type="ECO:0000256" key="6">
    <source>
        <dbReference type="ARBA" id="ARBA00023316"/>
    </source>
</evidence>
<dbReference type="Pfam" id="PF02618">
    <property type="entry name" value="YceG"/>
    <property type="match status" value="1"/>
</dbReference>
<dbReference type="RefSeq" id="WP_012108989.1">
    <property type="nucleotide sequence ID" value="NC_009714.1"/>
</dbReference>
<accession>A7I2E9</accession>
<dbReference type="Gene3D" id="3.30.160.60">
    <property type="entry name" value="Classic Zinc Finger"/>
    <property type="match status" value="1"/>
</dbReference>
<feature type="transmembrane region" description="Helical" evidence="7">
    <location>
        <begin position="6"/>
        <end position="25"/>
    </location>
</feature>
<evidence type="ECO:0000256" key="1">
    <source>
        <dbReference type="ARBA" id="ARBA00022475"/>
    </source>
</evidence>
<sequence>MKFISFLLFAVELCLIFMITILFDLNTKIQNEKIIEIPQGSAKNAIITLSKKYPDFNIFDPFFLSKMGKLKYGLLQITDQNITKIDFFYELVTAKPAMKSITLIPGETTLIFFRELAQKENLSEIVLNEEFNATAPFYEGFLVPETYKVALNADEKEIINSLVSVSKKFHENLSRELLGDFNQTKWHEILIKASVIQKEAANNAEMPLISSVIDNRLAKNMKLQMDGTLNYGEFSHTKITPERILNDKSRFNTYIIDGLPKNAVCVVSKNAITAAIKPEKTEFLYFMRNKKTGLHDFSKNYGEHLKNVSKQR</sequence>
<comment type="similarity">
    <text evidence="7">Belongs to the transglycosylase MltG family.</text>
</comment>
<keyword evidence="2 7" id="KW-0812">Transmembrane</keyword>
<dbReference type="HOGENOM" id="CLU_025574_2_2_7"/>
<evidence type="ECO:0000313" key="8">
    <source>
        <dbReference type="EMBL" id="ABS51913.1"/>
    </source>
</evidence>
<dbReference type="KEGG" id="cha:CHAB381_1134"/>
<evidence type="ECO:0000256" key="2">
    <source>
        <dbReference type="ARBA" id="ARBA00022692"/>
    </source>
</evidence>
<dbReference type="Proteomes" id="UP000002407">
    <property type="component" value="Chromosome"/>
</dbReference>
<comment type="function">
    <text evidence="7">Functions as a peptidoglycan terminase that cleaves nascent peptidoglycan strands endolytically to terminate their elongation.</text>
</comment>
<keyword evidence="6 7" id="KW-0961">Cell wall biogenesis/degradation</keyword>
<evidence type="ECO:0000313" key="9">
    <source>
        <dbReference type="Proteomes" id="UP000002407"/>
    </source>
</evidence>
<dbReference type="eggNOG" id="COG1559">
    <property type="taxonomic scope" value="Bacteria"/>
</dbReference>
<organism evidence="8 9">
    <name type="scientific">Campylobacter hominis (strain ATCC BAA-381 / DSM 21671 / CCUG 45161 / LMG 19568 / NCTC 13146 / CH001A)</name>
    <dbReference type="NCBI Taxonomy" id="360107"/>
    <lineage>
        <taxon>Bacteria</taxon>
        <taxon>Pseudomonadati</taxon>
        <taxon>Campylobacterota</taxon>
        <taxon>Epsilonproteobacteria</taxon>
        <taxon>Campylobacterales</taxon>
        <taxon>Campylobacteraceae</taxon>
        <taxon>Campylobacter</taxon>
    </lineage>
</organism>
<keyword evidence="9" id="KW-1185">Reference proteome</keyword>
<name>A7I2E9_CAMHC</name>
<dbReference type="GO" id="GO:0008932">
    <property type="term" value="F:lytic endotransglycosylase activity"/>
    <property type="evidence" value="ECO:0007669"/>
    <property type="project" value="UniProtKB-UniRule"/>
</dbReference>
<dbReference type="PANTHER" id="PTHR30518:SF2">
    <property type="entry name" value="ENDOLYTIC MUREIN TRANSGLYCOSYLASE"/>
    <property type="match status" value="1"/>
</dbReference>
<keyword evidence="1 7" id="KW-1003">Cell membrane</keyword>
<comment type="subcellular location">
    <subcellularLocation>
        <location evidence="7">Cell inner membrane</location>
        <topology evidence="7">Single-pass membrane protein</topology>
    </subcellularLocation>
</comment>
<proteinExistence type="inferred from homology"/>
<dbReference type="EC" id="4.2.2.29" evidence="7"/>
<feature type="site" description="Important for catalytic activity" evidence="7">
    <location>
        <position position="199"/>
    </location>
</feature>
<dbReference type="GO" id="GO:0009252">
    <property type="term" value="P:peptidoglycan biosynthetic process"/>
    <property type="evidence" value="ECO:0007669"/>
    <property type="project" value="UniProtKB-UniRule"/>
</dbReference>
<dbReference type="AlphaFoldDB" id="A7I2E9"/>
<dbReference type="GO" id="GO:0071555">
    <property type="term" value="P:cell wall organization"/>
    <property type="evidence" value="ECO:0007669"/>
    <property type="project" value="UniProtKB-KW"/>
</dbReference>
<keyword evidence="4 7" id="KW-0472">Membrane</keyword>
<dbReference type="HAMAP" id="MF_02065">
    <property type="entry name" value="MltG"/>
    <property type="match status" value="1"/>
</dbReference>
<dbReference type="NCBIfam" id="TIGR00247">
    <property type="entry name" value="endolytic transglycosylase MltG"/>
    <property type="match status" value="1"/>
</dbReference>
<protein>
    <recommendedName>
        <fullName evidence="7">Endolytic murein transglycosylase</fullName>
        <ecNumber evidence="7">4.2.2.29</ecNumber>
    </recommendedName>
    <alternativeName>
        <fullName evidence="7">Peptidoglycan lytic transglycosylase</fullName>
    </alternativeName>
    <alternativeName>
        <fullName evidence="7">Peptidoglycan polymerization terminase</fullName>
    </alternativeName>
</protein>
<dbReference type="GO" id="GO:0005886">
    <property type="term" value="C:plasma membrane"/>
    <property type="evidence" value="ECO:0007669"/>
    <property type="project" value="UniProtKB-SubCell"/>
</dbReference>
<evidence type="ECO:0000256" key="3">
    <source>
        <dbReference type="ARBA" id="ARBA00022989"/>
    </source>
</evidence>
<keyword evidence="3 7" id="KW-1133">Transmembrane helix</keyword>
<keyword evidence="5 7" id="KW-0456">Lyase</keyword>
<reference evidence="9" key="1">
    <citation type="submission" date="2007-07" db="EMBL/GenBank/DDBJ databases">
        <title>Complete genome sequence of Campylobacter hominis ATCC BAA-381, a commensal isolated from the human gastrointestinal tract.</title>
        <authorList>
            <person name="Fouts D.E."/>
            <person name="Mongodin E.F."/>
            <person name="Puiu D."/>
            <person name="Sebastian Y."/>
            <person name="Miller W.G."/>
            <person name="Mandrell R.E."/>
            <person name="Nelson K.E."/>
        </authorList>
    </citation>
    <scope>NUCLEOTIDE SEQUENCE [LARGE SCALE GENOMIC DNA]</scope>
    <source>
        <strain evidence="9">ATCC BAA-381 / LMG 19568 / NCTC 13146 / CH001A</strain>
    </source>
</reference>
<dbReference type="InterPro" id="IPR003770">
    <property type="entry name" value="MLTG-like"/>
</dbReference>
<dbReference type="STRING" id="360107.CHAB381_1134"/>
<evidence type="ECO:0000256" key="5">
    <source>
        <dbReference type="ARBA" id="ARBA00023239"/>
    </source>
</evidence>